<dbReference type="InterPro" id="IPR008030">
    <property type="entry name" value="NmrA-like"/>
</dbReference>
<dbReference type="InterPro" id="IPR036291">
    <property type="entry name" value="NAD(P)-bd_dom_sf"/>
</dbReference>
<keyword evidence="2" id="KW-0560">Oxidoreductase</keyword>
<evidence type="ECO:0000313" key="4">
    <source>
        <dbReference type="EMBL" id="KAJ6034984.1"/>
    </source>
</evidence>
<sequence length="307" mass="33758">MAPVIKTVAIAGATSTTGAPIFSALIATGLFQVTVLTRKGSKHIFPMGVAVKHVDYSSVPELTEALRGQDALINTTNIVESIPQINLIDAAVMAGVYRYLPSEYGLNNNKPEIGELPVFKAASEGLKHMREKCAASGGATTYTDVHNGGLLDWGFETGFTGILLRERVITLYDEGSNEIAYTTREWLGKAVVRVLTHPEETANRPVYIANTYASQQKFFALSQEVLGDEGWTVKHRNTDEMFAESMTKLTSGDIGMESLLDFIHVADNNPKYETRWEKDDNELLGIPRFSDEDIKAVIKRLVPYVGL</sequence>
<accession>A0AAD6I740</accession>
<feature type="domain" description="NmrA-like" evidence="3">
    <location>
        <begin position="6"/>
        <end position="120"/>
    </location>
</feature>
<keyword evidence="1" id="KW-0521">NADP</keyword>
<dbReference type="InterPro" id="IPR051609">
    <property type="entry name" value="NmrA/Isoflavone_reductase-like"/>
</dbReference>
<dbReference type="Pfam" id="PF05368">
    <property type="entry name" value="NmrA"/>
    <property type="match status" value="1"/>
</dbReference>
<comment type="caution">
    <text evidence="4">The sequence shown here is derived from an EMBL/GenBank/DDBJ whole genome shotgun (WGS) entry which is preliminary data.</text>
</comment>
<dbReference type="SUPFAM" id="SSF51735">
    <property type="entry name" value="NAD(P)-binding Rossmann-fold domains"/>
    <property type="match status" value="1"/>
</dbReference>
<evidence type="ECO:0000259" key="3">
    <source>
        <dbReference type="Pfam" id="PF05368"/>
    </source>
</evidence>
<evidence type="ECO:0000313" key="5">
    <source>
        <dbReference type="Proteomes" id="UP001219568"/>
    </source>
</evidence>
<dbReference type="CDD" id="cd05259">
    <property type="entry name" value="PCBER_SDR_a"/>
    <property type="match status" value="1"/>
</dbReference>
<evidence type="ECO:0000256" key="2">
    <source>
        <dbReference type="ARBA" id="ARBA00023002"/>
    </source>
</evidence>
<gene>
    <name evidence="4" type="ORF">N7460_009159</name>
</gene>
<dbReference type="GO" id="GO:0016491">
    <property type="term" value="F:oxidoreductase activity"/>
    <property type="evidence" value="ECO:0007669"/>
    <property type="project" value="UniProtKB-KW"/>
</dbReference>
<name>A0AAD6I740_PENCN</name>
<dbReference type="PANTHER" id="PTHR47706">
    <property type="entry name" value="NMRA-LIKE FAMILY PROTEIN"/>
    <property type="match status" value="1"/>
</dbReference>
<dbReference type="PANTHER" id="PTHR47706:SF1">
    <property type="entry name" value="CIPA-LIKE, PUTATIVE (AFU_ORTHOLOGUE AFUA_1G12460)-RELATED"/>
    <property type="match status" value="1"/>
</dbReference>
<protein>
    <recommendedName>
        <fullName evidence="3">NmrA-like domain-containing protein</fullName>
    </recommendedName>
</protein>
<proteinExistence type="predicted"/>
<dbReference type="InterPro" id="IPR045312">
    <property type="entry name" value="PCBER-like"/>
</dbReference>
<keyword evidence="5" id="KW-1185">Reference proteome</keyword>
<dbReference type="EMBL" id="JAQJZL010000010">
    <property type="protein sequence ID" value="KAJ6034984.1"/>
    <property type="molecule type" value="Genomic_DNA"/>
</dbReference>
<dbReference type="Proteomes" id="UP001219568">
    <property type="component" value="Unassembled WGS sequence"/>
</dbReference>
<dbReference type="Gene3D" id="3.40.50.720">
    <property type="entry name" value="NAD(P)-binding Rossmann-like Domain"/>
    <property type="match status" value="1"/>
</dbReference>
<reference evidence="4" key="1">
    <citation type="journal article" date="2023" name="IMA Fungus">
        <title>Comparative genomic study of the Penicillium genus elucidates a diverse pangenome and 15 lateral gene transfer events.</title>
        <authorList>
            <person name="Petersen C."/>
            <person name="Sorensen T."/>
            <person name="Nielsen M.R."/>
            <person name="Sondergaard T.E."/>
            <person name="Sorensen J.L."/>
            <person name="Fitzpatrick D.A."/>
            <person name="Frisvad J.C."/>
            <person name="Nielsen K.L."/>
        </authorList>
    </citation>
    <scope>NUCLEOTIDE SEQUENCE</scope>
    <source>
        <strain evidence="4">IBT 15450</strain>
    </source>
</reference>
<evidence type="ECO:0000256" key="1">
    <source>
        <dbReference type="ARBA" id="ARBA00022857"/>
    </source>
</evidence>
<organism evidence="4 5">
    <name type="scientific">Penicillium canescens</name>
    <dbReference type="NCBI Taxonomy" id="5083"/>
    <lineage>
        <taxon>Eukaryota</taxon>
        <taxon>Fungi</taxon>
        <taxon>Dikarya</taxon>
        <taxon>Ascomycota</taxon>
        <taxon>Pezizomycotina</taxon>
        <taxon>Eurotiomycetes</taxon>
        <taxon>Eurotiomycetidae</taxon>
        <taxon>Eurotiales</taxon>
        <taxon>Aspergillaceae</taxon>
        <taxon>Penicillium</taxon>
    </lineage>
</organism>
<dbReference type="AlphaFoldDB" id="A0AAD6I740"/>
<reference evidence="4" key="2">
    <citation type="submission" date="2023-01" db="EMBL/GenBank/DDBJ databases">
        <authorList>
            <person name="Petersen C."/>
        </authorList>
    </citation>
    <scope>NUCLEOTIDE SEQUENCE</scope>
    <source>
        <strain evidence="4">IBT 15450</strain>
    </source>
</reference>